<keyword evidence="14" id="KW-0511">Multifunctional enzyme</keyword>
<evidence type="ECO:0000256" key="12">
    <source>
        <dbReference type="ARBA" id="ARBA00052467"/>
    </source>
</evidence>
<feature type="region of interest" description="ACP-binding" evidence="14">
    <location>
        <begin position="252"/>
        <end position="256"/>
    </location>
</feature>
<evidence type="ECO:0000256" key="11">
    <source>
        <dbReference type="ARBA" id="ARBA00052407"/>
    </source>
</evidence>
<accession>A0A2U3AJ26</accession>
<proteinExistence type="inferred from homology"/>
<dbReference type="GO" id="GO:0033818">
    <property type="term" value="F:beta-ketoacyl-acyl-carrier-protein synthase III activity"/>
    <property type="evidence" value="ECO:0007669"/>
    <property type="project" value="UniProtKB-UniRule"/>
</dbReference>
<evidence type="ECO:0000256" key="14">
    <source>
        <dbReference type="HAMAP-Rule" id="MF_01815"/>
    </source>
</evidence>
<evidence type="ECO:0000256" key="5">
    <source>
        <dbReference type="ARBA" id="ARBA00022679"/>
    </source>
</evidence>
<feature type="active site" evidence="14">
    <location>
        <position position="251"/>
    </location>
</feature>
<evidence type="ECO:0000256" key="3">
    <source>
        <dbReference type="ARBA" id="ARBA00022490"/>
    </source>
</evidence>
<dbReference type="CDD" id="cd00830">
    <property type="entry name" value="KAS_III"/>
    <property type="match status" value="1"/>
</dbReference>
<protein>
    <recommendedName>
        <fullName evidence="14">Beta-ketoacyl-[acyl-carrier-protein] synthase III</fullName>
        <shortName evidence="14">Beta-ketoacyl-ACP synthase III</shortName>
        <shortName evidence="14">KAS III</shortName>
        <ecNumber evidence="14">2.3.1.180</ecNumber>
    </recommendedName>
    <alternativeName>
        <fullName evidence="14">3-oxoacyl-[acyl-carrier-protein] synthase 3</fullName>
    </alternativeName>
    <alternativeName>
        <fullName evidence="14">3-oxoacyl-[acyl-carrier-protein] synthase III</fullName>
    </alternativeName>
</protein>
<dbReference type="InterPro" id="IPR013751">
    <property type="entry name" value="ACP_syn_III_N"/>
</dbReference>
<evidence type="ECO:0000256" key="9">
    <source>
        <dbReference type="ARBA" id="ARBA00023315"/>
    </source>
</evidence>
<comment type="subcellular location">
    <subcellularLocation>
        <location evidence="14">Cytoplasm</location>
    </subcellularLocation>
</comment>
<dbReference type="GO" id="GO:0006633">
    <property type="term" value="P:fatty acid biosynthetic process"/>
    <property type="evidence" value="ECO:0007669"/>
    <property type="project" value="UniProtKB-UniRule"/>
</dbReference>
<organism evidence="17 18">
    <name type="scientific">Kurthia sibirica</name>
    <dbReference type="NCBI Taxonomy" id="202750"/>
    <lineage>
        <taxon>Bacteria</taxon>
        <taxon>Bacillati</taxon>
        <taxon>Bacillota</taxon>
        <taxon>Bacilli</taxon>
        <taxon>Bacillales</taxon>
        <taxon>Caryophanaceae</taxon>
        <taxon>Kurthia</taxon>
    </lineage>
</organism>
<evidence type="ECO:0000256" key="2">
    <source>
        <dbReference type="ARBA" id="ARBA00008642"/>
    </source>
</evidence>
<dbReference type="Pfam" id="PF08541">
    <property type="entry name" value="ACP_syn_III_C"/>
    <property type="match status" value="1"/>
</dbReference>
<dbReference type="PANTHER" id="PTHR34069">
    <property type="entry name" value="3-OXOACYL-[ACYL-CARRIER-PROTEIN] SYNTHASE 3"/>
    <property type="match status" value="1"/>
</dbReference>
<evidence type="ECO:0000256" key="10">
    <source>
        <dbReference type="ARBA" id="ARBA00051096"/>
    </source>
</evidence>
<comment type="catalytic activity">
    <reaction evidence="13">
        <text>3-methylbutanoyl-CoA + malonyl-[ACP] + H(+) = 5-methyl-3-oxohexanoyl-[ACP] + CO2 + CoA</text>
        <dbReference type="Rhea" id="RHEA:42272"/>
        <dbReference type="Rhea" id="RHEA-COMP:9623"/>
        <dbReference type="Rhea" id="RHEA-COMP:9941"/>
        <dbReference type="ChEBI" id="CHEBI:15378"/>
        <dbReference type="ChEBI" id="CHEBI:16526"/>
        <dbReference type="ChEBI" id="CHEBI:57287"/>
        <dbReference type="ChEBI" id="CHEBI:57345"/>
        <dbReference type="ChEBI" id="CHEBI:78449"/>
        <dbReference type="ChEBI" id="CHEBI:78822"/>
        <dbReference type="EC" id="2.3.1.300"/>
    </reaction>
    <physiologicalReaction direction="left-to-right" evidence="13">
        <dbReference type="Rhea" id="RHEA:42273"/>
    </physiologicalReaction>
</comment>
<keyword evidence="7 14" id="KW-0443">Lipid metabolism</keyword>
<evidence type="ECO:0000259" key="15">
    <source>
        <dbReference type="Pfam" id="PF08541"/>
    </source>
</evidence>
<feature type="domain" description="Beta-ketoacyl-[acyl-carrier-protein] synthase III N-terminal" evidence="16">
    <location>
        <begin position="108"/>
        <end position="186"/>
    </location>
</feature>
<keyword evidence="8 14" id="KW-0275">Fatty acid biosynthesis</keyword>
<dbReference type="NCBIfam" id="NF006829">
    <property type="entry name" value="PRK09352.1"/>
    <property type="match status" value="1"/>
</dbReference>
<comment type="catalytic activity">
    <reaction evidence="10">
        <text>malonyl-[ACP] + acetyl-CoA + H(+) = 3-oxobutanoyl-[ACP] + CO2 + CoA</text>
        <dbReference type="Rhea" id="RHEA:12080"/>
        <dbReference type="Rhea" id="RHEA-COMP:9623"/>
        <dbReference type="Rhea" id="RHEA-COMP:9625"/>
        <dbReference type="ChEBI" id="CHEBI:15378"/>
        <dbReference type="ChEBI" id="CHEBI:16526"/>
        <dbReference type="ChEBI" id="CHEBI:57287"/>
        <dbReference type="ChEBI" id="CHEBI:57288"/>
        <dbReference type="ChEBI" id="CHEBI:78449"/>
        <dbReference type="ChEBI" id="CHEBI:78450"/>
        <dbReference type="EC" id="2.3.1.180"/>
    </reaction>
    <physiologicalReaction direction="left-to-right" evidence="10">
        <dbReference type="Rhea" id="RHEA:12081"/>
    </physiologicalReaction>
</comment>
<gene>
    <name evidence="14" type="primary">fabH</name>
    <name evidence="17" type="ORF">DEX24_13185</name>
</gene>
<comment type="catalytic activity">
    <reaction evidence="12">
        <text>2-methylpropanoyl-CoA + malonyl-[ACP] + H(+) = 4-methyl-3-oxopentanoyl-[ACP] + CO2 + CoA</text>
        <dbReference type="Rhea" id="RHEA:42268"/>
        <dbReference type="Rhea" id="RHEA-COMP:9623"/>
        <dbReference type="Rhea" id="RHEA-COMP:9940"/>
        <dbReference type="ChEBI" id="CHEBI:15378"/>
        <dbReference type="ChEBI" id="CHEBI:16526"/>
        <dbReference type="ChEBI" id="CHEBI:57287"/>
        <dbReference type="ChEBI" id="CHEBI:57338"/>
        <dbReference type="ChEBI" id="CHEBI:78449"/>
        <dbReference type="ChEBI" id="CHEBI:78820"/>
        <dbReference type="EC" id="2.3.1.300"/>
    </reaction>
    <physiologicalReaction direction="left-to-right" evidence="12">
        <dbReference type="Rhea" id="RHEA:42269"/>
    </physiologicalReaction>
</comment>
<keyword evidence="4 14" id="KW-0444">Lipid biosynthesis</keyword>
<comment type="function">
    <text evidence="14">Catalyzes the condensation reaction of fatty acid synthesis by the addition to an acyl acceptor of two carbons from malonyl-ACP. Catalyzes the first condensation reaction which initiates fatty acid synthesis and may therefore play a role in governing the total rate of fatty acid production. Possesses both acetoacetyl-ACP synthase and acetyl transacylase activities. Its substrate specificity determines the biosynthesis of branched-chain and/or straight-chain of fatty acids.</text>
</comment>
<feature type="domain" description="Beta-ketoacyl-[acyl-carrier-protein] synthase III C-terminal" evidence="15">
    <location>
        <begin position="236"/>
        <end position="324"/>
    </location>
</feature>
<dbReference type="RefSeq" id="WP_109306881.1">
    <property type="nucleotide sequence ID" value="NZ_BJUF01000011.1"/>
</dbReference>
<dbReference type="AlphaFoldDB" id="A0A2U3AJ26"/>
<evidence type="ECO:0000313" key="18">
    <source>
        <dbReference type="Proteomes" id="UP000245938"/>
    </source>
</evidence>
<evidence type="ECO:0000256" key="1">
    <source>
        <dbReference type="ARBA" id="ARBA00005194"/>
    </source>
</evidence>
<dbReference type="Gene3D" id="3.40.47.10">
    <property type="match status" value="1"/>
</dbReference>
<dbReference type="InterPro" id="IPR013747">
    <property type="entry name" value="ACP_syn_III_C"/>
</dbReference>
<evidence type="ECO:0000256" key="6">
    <source>
        <dbReference type="ARBA" id="ARBA00022832"/>
    </source>
</evidence>
<evidence type="ECO:0000256" key="7">
    <source>
        <dbReference type="ARBA" id="ARBA00023098"/>
    </source>
</evidence>
<keyword evidence="9 14" id="KW-0012">Acyltransferase</keyword>
<dbReference type="Proteomes" id="UP000245938">
    <property type="component" value="Unassembled WGS sequence"/>
</dbReference>
<comment type="caution">
    <text evidence="17">The sequence shown here is derived from an EMBL/GenBank/DDBJ whole genome shotgun (WGS) entry which is preliminary data.</text>
</comment>
<reference evidence="17 18" key="1">
    <citation type="submission" date="2018-05" db="EMBL/GenBank/DDBJ databases">
        <title>Kurthia sibirica genome sequence.</title>
        <authorList>
            <person name="Maclea K.S."/>
            <person name="Goen A.E."/>
        </authorList>
    </citation>
    <scope>NUCLEOTIDE SEQUENCE [LARGE SCALE GENOMIC DNA]</scope>
    <source>
        <strain evidence="17 18">ATCC 49154</strain>
    </source>
</reference>
<keyword evidence="18" id="KW-1185">Reference proteome</keyword>
<keyword evidence="5 14" id="KW-0808">Transferase</keyword>
<evidence type="ECO:0000256" key="13">
    <source>
        <dbReference type="ARBA" id="ARBA00052985"/>
    </source>
</evidence>
<comment type="domain">
    <text evidence="14">The last Arg residue of the ACP-binding site is essential for the weak association between ACP/AcpP and FabH.</text>
</comment>
<name>A0A2U3AJ26_9BACL</name>
<dbReference type="GO" id="GO:0005737">
    <property type="term" value="C:cytoplasm"/>
    <property type="evidence" value="ECO:0007669"/>
    <property type="project" value="UniProtKB-SubCell"/>
</dbReference>
<dbReference type="OrthoDB" id="9815506at2"/>
<sequence length="334" mass="36600">MQSKARITSIGTYVPERILHNDDLEKIIDTNDEWIIKRTGIKERRIAAEDEFASTLAFKAVENLIQRSGKTLVDVDGIIVSTTTADFVMPSVACLVQARFDIPQAAAFDFNTACSGFAYAAHIANGLITSGLHKKILLITTETMSKIMDYTDRATCILFGDGAAAFLLEYDEVNPSFIASHYGTNGHGGAHVYCTNLASVMNGVALKDDGKLVQNGPEVYKWASRTVPEGAKILVAQAKIPLASIDWFVPHSANLRMIQSICEKLKHPIEKTLTSVEYYGNTSSVSIPLALQRGLDDGRLQNGHTLLLYGFGSGLTYAGHIVKWQLDPQREQSF</sequence>
<dbReference type="GO" id="GO:0004315">
    <property type="term" value="F:3-oxoacyl-[acyl-carrier-protein] synthase activity"/>
    <property type="evidence" value="ECO:0007669"/>
    <property type="project" value="InterPro"/>
</dbReference>
<comment type="catalytic activity">
    <reaction evidence="11">
        <text>(2S)-2-methylbutanoyl-CoA + malonyl-[ACP] + H(+) = (4S)-4-methyl-3-oxohexanoyl-[ACP] + CO2 + CoA</text>
        <dbReference type="Rhea" id="RHEA:42276"/>
        <dbReference type="Rhea" id="RHEA-COMP:9623"/>
        <dbReference type="Rhea" id="RHEA-COMP:17148"/>
        <dbReference type="ChEBI" id="CHEBI:15378"/>
        <dbReference type="ChEBI" id="CHEBI:16526"/>
        <dbReference type="ChEBI" id="CHEBI:57287"/>
        <dbReference type="ChEBI" id="CHEBI:78449"/>
        <dbReference type="ChEBI" id="CHEBI:88166"/>
        <dbReference type="ChEBI" id="CHEBI:167462"/>
        <dbReference type="EC" id="2.3.1.300"/>
    </reaction>
    <physiologicalReaction direction="left-to-right" evidence="11">
        <dbReference type="Rhea" id="RHEA:42277"/>
    </physiologicalReaction>
</comment>
<evidence type="ECO:0000256" key="8">
    <source>
        <dbReference type="ARBA" id="ARBA00023160"/>
    </source>
</evidence>
<keyword evidence="6 14" id="KW-0276">Fatty acid metabolism</keyword>
<dbReference type="EMBL" id="QFVR01000020">
    <property type="protein sequence ID" value="PWI24540.1"/>
    <property type="molecule type" value="Genomic_DNA"/>
</dbReference>
<feature type="active site" evidence="14">
    <location>
        <position position="281"/>
    </location>
</feature>
<evidence type="ECO:0000256" key="4">
    <source>
        <dbReference type="ARBA" id="ARBA00022516"/>
    </source>
</evidence>
<keyword evidence="3 14" id="KW-0963">Cytoplasm</keyword>
<dbReference type="EC" id="2.3.1.180" evidence="14"/>
<evidence type="ECO:0000313" key="17">
    <source>
        <dbReference type="EMBL" id="PWI24540.1"/>
    </source>
</evidence>
<comment type="pathway">
    <text evidence="1 14">Lipid metabolism; fatty acid biosynthesis.</text>
</comment>
<dbReference type="PANTHER" id="PTHR34069:SF2">
    <property type="entry name" value="BETA-KETOACYL-[ACYL-CARRIER-PROTEIN] SYNTHASE III"/>
    <property type="match status" value="1"/>
</dbReference>
<dbReference type="Pfam" id="PF08545">
    <property type="entry name" value="ACP_syn_III"/>
    <property type="match status" value="1"/>
</dbReference>
<comment type="similarity">
    <text evidence="2 14">Belongs to the thiolase-like superfamily. FabH family.</text>
</comment>
<dbReference type="SUPFAM" id="SSF53901">
    <property type="entry name" value="Thiolase-like"/>
    <property type="match status" value="1"/>
</dbReference>
<dbReference type="UniPathway" id="UPA00094"/>
<dbReference type="InterPro" id="IPR004655">
    <property type="entry name" value="FabH"/>
</dbReference>
<dbReference type="FunFam" id="3.40.47.10:FF:000004">
    <property type="entry name" value="3-oxoacyl-[acyl-carrier-protein] synthase 3"/>
    <property type="match status" value="1"/>
</dbReference>
<evidence type="ECO:0000259" key="16">
    <source>
        <dbReference type="Pfam" id="PF08545"/>
    </source>
</evidence>
<dbReference type="HAMAP" id="MF_01815">
    <property type="entry name" value="FabH"/>
    <property type="match status" value="1"/>
</dbReference>
<comment type="subunit">
    <text evidence="14">Homodimer.</text>
</comment>
<dbReference type="GO" id="GO:0044550">
    <property type="term" value="P:secondary metabolite biosynthetic process"/>
    <property type="evidence" value="ECO:0007669"/>
    <property type="project" value="TreeGrafter"/>
</dbReference>
<feature type="active site" evidence="14">
    <location>
        <position position="114"/>
    </location>
</feature>
<dbReference type="NCBIfam" id="TIGR00747">
    <property type="entry name" value="fabH"/>
    <property type="match status" value="1"/>
</dbReference>
<dbReference type="InterPro" id="IPR016039">
    <property type="entry name" value="Thiolase-like"/>
</dbReference>